<dbReference type="EMBL" id="PTPX01000006">
    <property type="protein sequence ID" value="RAL19355.1"/>
    <property type="molecule type" value="Genomic_DNA"/>
</dbReference>
<name>A0A328C0A5_9PAST</name>
<gene>
    <name evidence="2" type="ORF">C5N92_02595</name>
</gene>
<dbReference type="InterPro" id="IPR009061">
    <property type="entry name" value="DNA-bd_dom_put_sf"/>
</dbReference>
<dbReference type="RefSeq" id="WP_111749320.1">
    <property type="nucleotide sequence ID" value="NZ_PTPX01000006.1"/>
</dbReference>
<feature type="domain" description="Helix-turn-helix" evidence="1">
    <location>
        <begin position="12"/>
        <end position="60"/>
    </location>
</feature>
<accession>A0A328C0A5</accession>
<evidence type="ECO:0000259" key="1">
    <source>
        <dbReference type="Pfam" id="PF12728"/>
    </source>
</evidence>
<sequence>MMNLTPTLEKHYTIKELNELLGFSRSKIDKLAKAGKLHKIKVGQTVLFSASEINRFLLECSQLNKV</sequence>
<keyword evidence="3" id="KW-1185">Reference proteome</keyword>
<comment type="caution">
    <text evidence="2">The sequence shown here is derived from an EMBL/GenBank/DDBJ whole genome shotgun (WGS) entry which is preliminary data.</text>
</comment>
<proteinExistence type="predicted"/>
<dbReference type="SUPFAM" id="SSF46955">
    <property type="entry name" value="Putative DNA-binding domain"/>
    <property type="match status" value="1"/>
</dbReference>
<dbReference type="AlphaFoldDB" id="A0A328C0A5"/>
<dbReference type="InterPro" id="IPR010093">
    <property type="entry name" value="SinI_DNA-bd"/>
</dbReference>
<keyword evidence="2" id="KW-0238">DNA-binding</keyword>
<evidence type="ECO:0000313" key="3">
    <source>
        <dbReference type="Proteomes" id="UP000248689"/>
    </source>
</evidence>
<dbReference type="GO" id="GO:0003677">
    <property type="term" value="F:DNA binding"/>
    <property type="evidence" value="ECO:0007669"/>
    <property type="project" value="UniProtKB-KW"/>
</dbReference>
<dbReference type="Pfam" id="PF12728">
    <property type="entry name" value="HTH_17"/>
    <property type="match status" value="1"/>
</dbReference>
<evidence type="ECO:0000313" key="2">
    <source>
        <dbReference type="EMBL" id="RAL19355.1"/>
    </source>
</evidence>
<protein>
    <submittedName>
        <fullName evidence="2">DNA-binding protein</fullName>
    </submittedName>
</protein>
<organism evidence="2 3">
    <name type="scientific">Glaesserella australis</name>
    <dbReference type="NCBI Taxonomy" id="2094024"/>
    <lineage>
        <taxon>Bacteria</taxon>
        <taxon>Pseudomonadati</taxon>
        <taxon>Pseudomonadota</taxon>
        <taxon>Gammaproteobacteria</taxon>
        <taxon>Pasteurellales</taxon>
        <taxon>Pasteurellaceae</taxon>
        <taxon>Glaesserella</taxon>
    </lineage>
</organism>
<dbReference type="OrthoDB" id="5685470at2"/>
<reference evidence="3" key="1">
    <citation type="submission" date="2018-02" db="EMBL/GenBank/DDBJ databases">
        <title>Glaesserella australis sp. nov., isolated from the lungs of pigs.</title>
        <authorList>
            <person name="Turni C."/>
            <person name="Christensen H."/>
        </authorList>
    </citation>
    <scope>NUCLEOTIDE SEQUENCE [LARGE SCALE GENOMIC DNA]</scope>
    <source>
        <strain evidence="3">HS4635</strain>
    </source>
</reference>
<dbReference type="InterPro" id="IPR041657">
    <property type="entry name" value="HTH_17"/>
</dbReference>
<dbReference type="Proteomes" id="UP000248689">
    <property type="component" value="Unassembled WGS sequence"/>
</dbReference>
<dbReference type="NCBIfam" id="TIGR01764">
    <property type="entry name" value="excise"/>
    <property type="match status" value="1"/>
</dbReference>